<proteinExistence type="predicted"/>
<accession>A0A841CMW4</accession>
<organism evidence="1 2">
    <name type="scientific">Saccharothrix tamanrassetensis</name>
    <dbReference type="NCBI Taxonomy" id="1051531"/>
    <lineage>
        <taxon>Bacteria</taxon>
        <taxon>Bacillati</taxon>
        <taxon>Actinomycetota</taxon>
        <taxon>Actinomycetes</taxon>
        <taxon>Pseudonocardiales</taxon>
        <taxon>Pseudonocardiaceae</taxon>
        <taxon>Saccharothrix</taxon>
    </lineage>
</organism>
<dbReference type="EMBL" id="JACHJN010000009">
    <property type="protein sequence ID" value="MBB5958971.1"/>
    <property type="molecule type" value="Genomic_DNA"/>
</dbReference>
<evidence type="ECO:0000313" key="1">
    <source>
        <dbReference type="EMBL" id="MBB5958971.1"/>
    </source>
</evidence>
<keyword evidence="2" id="KW-1185">Reference proteome</keyword>
<comment type="caution">
    <text evidence="1">The sequence shown here is derived from an EMBL/GenBank/DDBJ whole genome shotgun (WGS) entry which is preliminary data.</text>
</comment>
<protein>
    <submittedName>
        <fullName evidence="1">Uncharacterized protein</fullName>
    </submittedName>
</protein>
<sequence>MDARQTIEEATAAASLTVDLIDLGQASVAMTVGREHTNSLFALL</sequence>
<dbReference type="Proteomes" id="UP000547510">
    <property type="component" value="Unassembled WGS sequence"/>
</dbReference>
<gene>
    <name evidence="1" type="ORF">FHS29_005580</name>
</gene>
<dbReference type="RefSeq" id="WP_281391734.1">
    <property type="nucleotide sequence ID" value="NZ_JACHJN010000009.1"/>
</dbReference>
<reference evidence="1 2" key="1">
    <citation type="submission" date="2020-08" db="EMBL/GenBank/DDBJ databases">
        <title>Genomic Encyclopedia of Type Strains, Phase III (KMG-III): the genomes of soil and plant-associated and newly described type strains.</title>
        <authorList>
            <person name="Whitman W."/>
        </authorList>
    </citation>
    <scope>NUCLEOTIDE SEQUENCE [LARGE SCALE GENOMIC DNA]</scope>
    <source>
        <strain evidence="1 2">CECT 8640</strain>
    </source>
</reference>
<name>A0A841CMW4_9PSEU</name>
<dbReference type="AlphaFoldDB" id="A0A841CMW4"/>
<evidence type="ECO:0000313" key="2">
    <source>
        <dbReference type="Proteomes" id="UP000547510"/>
    </source>
</evidence>